<dbReference type="EMBL" id="CP042434">
    <property type="protein sequence ID" value="QEC74051.1"/>
    <property type="molecule type" value="Genomic_DNA"/>
</dbReference>
<keyword evidence="2" id="KW-1185">Reference proteome</keyword>
<dbReference type="AlphaFoldDB" id="A0A5B8VSF5"/>
<dbReference type="InterPro" id="IPR052996">
    <property type="entry name" value="Carb_Metab_Mutarotase"/>
</dbReference>
<dbReference type="InterPro" id="IPR008000">
    <property type="entry name" value="Rham/fucose_mutarotase"/>
</dbReference>
<dbReference type="InterPro" id="IPR011008">
    <property type="entry name" value="Dimeric_a/b-barrel"/>
</dbReference>
<evidence type="ECO:0000313" key="1">
    <source>
        <dbReference type="EMBL" id="QEC74051.1"/>
    </source>
</evidence>
<name>A0A5B8VSF5_9BACT</name>
<dbReference type="SUPFAM" id="SSF54909">
    <property type="entry name" value="Dimeric alpha+beta barrel"/>
    <property type="match status" value="1"/>
</dbReference>
<dbReference type="Gene3D" id="3.30.70.100">
    <property type="match status" value="1"/>
</dbReference>
<gene>
    <name evidence="1" type="ORF">FSB73_22635</name>
</gene>
<accession>A0A5B8VSF5</accession>
<dbReference type="GO" id="GO:0016857">
    <property type="term" value="F:racemase and epimerase activity, acting on carbohydrates and derivatives"/>
    <property type="evidence" value="ECO:0007669"/>
    <property type="project" value="InterPro"/>
</dbReference>
<dbReference type="RefSeq" id="WP_146787652.1">
    <property type="nucleotide sequence ID" value="NZ_CP042434.1"/>
</dbReference>
<organism evidence="1 2">
    <name type="scientific">Arachidicoccus ginsenosidivorans</name>
    <dbReference type="NCBI Taxonomy" id="496057"/>
    <lineage>
        <taxon>Bacteria</taxon>
        <taxon>Pseudomonadati</taxon>
        <taxon>Bacteroidota</taxon>
        <taxon>Chitinophagia</taxon>
        <taxon>Chitinophagales</taxon>
        <taxon>Chitinophagaceae</taxon>
        <taxon>Arachidicoccus</taxon>
    </lineage>
</organism>
<proteinExistence type="predicted"/>
<dbReference type="KEGG" id="agi:FSB73_22635"/>
<dbReference type="Pfam" id="PF05336">
    <property type="entry name" value="rhaM"/>
    <property type="match status" value="1"/>
</dbReference>
<dbReference type="PANTHER" id="PTHR43239">
    <property type="entry name" value="UPF0734 PROTEIN DDB_G0273871/DDB_G0273177"/>
    <property type="match status" value="1"/>
</dbReference>
<evidence type="ECO:0000313" key="2">
    <source>
        <dbReference type="Proteomes" id="UP000321291"/>
    </source>
</evidence>
<dbReference type="Proteomes" id="UP000321291">
    <property type="component" value="Chromosome"/>
</dbReference>
<reference evidence="1 2" key="1">
    <citation type="journal article" date="2017" name="Int. J. Syst. Evol. Microbiol.">
        <title>Arachidicoccus ginsenosidivorans sp. nov., with ginsenoside-converting activity isolated from ginseng cultivating soil.</title>
        <authorList>
            <person name="Siddiqi M.Z."/>
            <person name="Aslam Z."/>
            <person name="Im W.T."/>
        </authorList>
    </citation>
    <scope>NUCLEOTIDE SEQUENCE [LARGE SCALE GENOMIC DNA]</scope>
    <source>
        <strain evidence="1 2">Gsoil 809</strain>
    </source>
</reference>
<sequence length="112" mass="13265">MKRFCLTLDLKNDPELIAAYEFYHAKENIWPEIANGIKACGILTMEIYRVATRLMMILETEDNFELKTGFDKMLQKPRQKEWAALMEKFQQRLAFAKPGELWVEMKSIFQLN</sequence>
<protein>
    <submittedName>
        <fullName evidence="1">L-rhamnose mutarotase</fullName>
    </submittedName>
</protein>
<dbReference type="OrthoDB" id="1430580at2"/>
<dbReference type="PANTHER" id="PTHR43239:SF1">
    <property type="entry name" value="UPF0734 PROTEIN DDB_G0273871_DDB_G0273177"/>
    <property type="match status" value="1"/>
</dbReference>